<evidence type="ECO:0000313" key="8">
    <source>
        <dbReference type="Proteomes" id="UP001153292"/>
    </source>
</evidence>
<evidence type="ECO:0000313" key="7">
    <source>
        <dbReference type="EMBL" id="CAH2984926.1"/>
    </source>
</evidence>
<feature type="transmembrane region" description="Helical" evidence="6">
    <location>
        <begin position="7"/>
        <end position="27"/>
    </location>
</feature>
<comment type="subcellular location">
    <subcellularLocation>
        <location evidence="1">Membrane</location>
        <topology evidence="1">Multi-pass membrane protein</topology>
    </subcellularLocation>
</comment>
<evidence type="ECO:0000256" key="1">
    <source>
        <dbReference type="ARBA" id="ARBA00004141"/>
    </source>
</evidence>
<name>A0ABN8L7C7_CHISP</name>
<sequence length="268" mass="29172">MAVTRREYIFSAFLLSILSVLLTVIAISSDSWIVSLARLQNQIADSTIRYGMFRGELVLNNLATPSLSTLHMACVPDMDACAVSCKTEPQAREIEVRALAQGFRPTTACAPVTEVDESDPLDSAPVISFALYLCTLLFLFLMLLFNLAAAGLAIVNATMNPTEPIFGLPGCLWSNVVAACLGVVVMMIFGIYWTTSGLKEHLAFSYISVGPFEPTAGLGYSYWLLIGALLCSTTNVVLIQVRAYLLERNPPTPTIKVENHSDGTIFLY</sequence>
<evidence type="ECO:0000256" key="2">
    <source>
        <dbReference type="ARBA" id="ARBA00005787"/>
    </source>
</evidence>
<keyword evidence="8" id="KW-1185">Reference proteome</keyword>
<protein>
    <recommendedName>
        <fullName evidence="9">Clarin-3</fullName>
    </recommendedName>
</protein>
<evidence type="ECO:0000256" key="3">
    <source>
        <dbReference type="ARBA" id="ARBA00022692"/>
    </source>
</evidence>
<proteinExistence type="inferred from homology"/>
<dbReference type="EMBL" id="OU963895">
    <property type="protein sequence ID" value="CAH2984926.1"/>
    <property type="molecule type" value="Genomic_DNA"/>
</dbReference>
<feature type="transmembrane region" description="Helical" evidence="6">
    <location>
        <begin position="220"/>
        <end position="239"/>
    </location>
</feature>
<dbReference type="PANTHER" id="PTHR31548">
    <property type="entry name" value="CLARIN"/>
    <property type="match status" value="1"/>
</dbReference>
<accession>A0ABN8L7C7</accession>
<keyword evidence="5 6" id="KW-0472">Membrane</keyword>
<gene>
    <name evidence="7" type="ORF">CHILSU_LOCUS4829</name>
</gene>
<feature type="transmembrane region" description="Helical" evidence="6">
    <location>
        <begin position="129"/>
        <end position="154"/>
    </location>
</feature>
<evidence type="ECO:0008006" key="9">
    <source>
        <dbReference type="Google" id="ProtNLM"/>
    </source>
</evidence>
<evidence type="ECO:0000256" key="4">
    <source>
        <dbReference type="ARBA" id="ARBA00022989"/>
    </source>
</evidence>
<dbReference type="PANTHER" id="PTHR31548:SF6">
    <property type="entry name" value="AGAP002756-PA"/>
    <property type="match status" value="1"/>
</dbReference>
<dbReference type="Proteomes" id="UP001153292">
    <property type="component" value="Chromosome 2"/>
</dbReference>
<comment type="similarity">
    <text evidence="2">Belongs to the clarin family.</text>
</comment>
<dbReference type="Gene3D" id="1.20.140.150">
    <property type="match status" value="1"/>
</dbReference>
<reference evidence="7" key="1">
    <citation type="submission" date="2021-12" db="EMBL/GenBank/DDBJ databases">
        <authorList>
            <person name="King R."/>
        </authorList>
    </citation>
    <scope>NUCLEOTIDE SEQUENCE</scope>
</reference>
<keyword evidence="4 6" id="KW-1133">Transmembrane helix</keyword>
<dbReference type="InterPro" id="IPR026748">
    <property type="entry name" value="Clarin"/>
</dbReference>
<evidence type="ECO:0000256" key="5">
    <source>
        <dbReference type="ARBA" id="ARBA00023136"/>
    </source>
</evidence>
<evidence type="ECO:0000256" key="6">
    <source>
        <dbReference type="SAM" id="Phobius"/>
    </source>
</evidence>
<organism evidence="7 8">
    <name type="scientific">Chilo suppressalis</name>
    <name type="common">Asiatic rice borer moth</name>
    <dbReference type="NCBI Taxonomy" id="168631"/>
    <lineage>
        <taxon>Eukaryota</taxon>
        <taxon>Metazoa</taxon>
        <taxon>Ecdysozoa</taxon>
        <taxon>Arthropoda</taxon>
        <taxon>Hexapoda</taxon>
        <taxon>Insecta</taxon>
        <taxon>Pterygota</taxon>
        <taxon>Neoptera</taxon>
        <taxon>Endopterygota</taxon>
        <taxon>Lepidoptera</taxon>
        <taxon>Glossata</taxon>
        <taxon>Ditrysia</taxon>
        <taxon>Pyraloidea</taxon>
        <taxon>Crambidae</taxon>
        <taxon>Crambinae</taxon>
        <taxon>Chilo</taxon>
    </lineage>
</organism>
<keyword evidence="3 6" id="KW-0812">Transmembrane</keyword>
<feature type="transmembrane region" description="Helical" evidence="6">
    <location>
        <begin position="166"/>
        <end position="193"/>
    </location>
</feature>